<gene>
    <name evidence="10" type="ORF">ACFSTF_03410</name>
</gene>
<evidence type="ECO:0000256" key="4">
    <source>
        <dbReference type="ARBA" id="ARBA00022475"/>
    </source>
</evidence>
<sequence>MQNVLALMNRISRQFIRDKRTLALLIAAPILILTLVWVVFAAKTDEPKLAVVGDSKMGMVKQFTQHDFLHLLLKQAQSKLKKQEIDAYIEIKQPLSVHLEGSDPSTNQKALKKIQDTLGQTQNQGQQALSIHYLYGNKDMKMFDSFGPVLLGLFVFFFIFLLSGVSFLRERTTGTLERLMASPIKNVEIILGYLSGFGLFAMIQSIILTCYSIYVLQMHIEGSIFYVLLTIFILSLSALTLGMLLSTFARNELQIVQFIPIVIVPQIFFSGLFKLDNLPLWGQIIGQFTPLYYASDALKDIMIRGARFSDWWGDLALLLGFSLLFIILHMVTLKSYRKA</sequence>
<dbReference type="RefSeq" id="WP_141189792.1">
    <property type="nucleotide sequence ID" value="NZ_JBHUMR010000007.1"/>
</dbReference>
<dbReference type="Proteomes" id="UP001597458">
    <property type="component" value="Unassembled WGS sequence"/>
</dbReference>
<comment type="subcellular location">
    <subcellularLocation>
        <location evidence="1">Cell membrane</location>
        <topology evidence="1">Multi-pass membrane protein</topology>
    </subcellularLocation>
</comment>
<dbReference type="PANTHER" id="PTHR30294:SF38">
    <property type="entry name" value="TRANSPORT PERMEASE PROTEIN"/>
    <property type="match status" value="1"/>
</dbReference>
<evidence type="ECO:0000313" key="10">
    <source>
        <dbReference type="EMBL" id="MFD2616363.1"/>
    </source>
</evidence>
<keyword evidence="11" id="KW-1185">Reference proteome</keyword>
<dbReference type="InterPro" id="IPR013525">
    <property type="entry name" value="ABC2_TM"/>
</dbReference>
<feature type="transmembrane region" description="Helical" evidence="8">
    <location>
        <begin position="189"/>
        <end position="214"/>
    </location>
</feature>
<proteinExistence type="inferred from homology"/>
<feature type="transmembrane region" description="Helical" evidence="8">
    <location>
        <begin position="255"/>
        <end position="273"/>
    </location>
</feature>
<keyword evidence="7 8" id="KW-0472">Membrane</keyword>
<reference evidence="11" key="1">
    <citation type="journal article" date="2019" name="Int. J. Syst. Evol. Microbiol.">
        <title>The Global Catalogue of Microorganisms (GCM) 10K type strain sequencing project: providing services to taxonomists for standard genome sequencing and annotation.</title>
        <authorList>
            <consortium name="The Broad Institute Genomics Platform"/>
            <consortium name="The Broad Institute Genome Sequencing Center for Infectious Disease"/>
            <person name="Wu L."/>
            <person name="Ma J."/>
        </authorList>
    </citation>
    <scope>NUCLEOTIDE SEQUENCE [LARGE SCALE GENOMIC DNA]</scope>
    <source>
        <strain evidence="11">TISTR 2241</strain>
    </source>
</reference>
<evidence type="ECO:0000256" key="2">
    <source>
        <dbReference type="ARBA" id="ARBA00007783"/>
    </source>
</evidence>
<evidence type="ECO:0000256" key="5">
    <source>
        <dbReference type="ARBA" id="ARBA00022692"/>
    </source>
</evidence>
<dbReference type="PROSITE" id="PS51012">
    <property type="entry name" value="ABC_TM2"/>
    <property type="match status" value="1"/>
</dbReference>
<keyword evidence="3" id="KW-0813">Transport</keyword>
<keyword evidence="4" id="KW-1003">Cell membrane</keyword>
<name>A0ABW5PN62_9BACI</name>
<accession>A0ABW5PN62</accession>
<dbReference type="PANTHER" id="PTHR30294">
    <property type="entry name" value="MEMBRANE COMPONENT OF ABC TRANSPORTER YHHJ-RELATED"/>
    <property type="match status" value="1"/>
</dbReference>
<evidence type="ECO:0000256" key="1">
    <source>
        <dbReference type="ARBA" id="ARBA00004651"/>
    </source>
</evidence>
<feature type="domain" description="ABC transmembrane type-2" evidence="9">
    <location>
        <begin position="111"/>
        <end position="336"/>
    </location>
</feature>
<comment type="caution">
    <text evidence="10">The sequence shown here is derived from an EMBL/GenBank/DDBJ whole genome shotgun (WGS) entry which is preliminary data.</text>
</comment>
<feature type="transmembrane region" description="Helical" evidence="8">
    <location>
        <begin position="315"/>
        <end position="333"/>
    </location>
</feature>
<comment type="similarity">
    <text evidence="2">Belongs to the ABC-2 integral membrane protein family.</text>
</comment>
<feature type="transmembrane region" description="Helical" evidence="8">
    <location>
        <begin position="226"/>
        <end position="248"/>
    </location>
</feature>
<feature type="transmembrane region" description="Helical" evidence="8">
    <location>
        <begin position="21"/>
        <end position="40"/>
    </location>
</feature>
<protein>
    <submittedName>
        <fullName evidence="10">ABC transporter permease</fullName>
    </submittedName>
</protein>
<dbReference type="Pfam" id="PF12698">
    <property type="entry name" value="ABC2_membrane_3"/>
    <property type="match status" value="1"/>
</dbReference>
<keyword evidence="6 8" id="KW-1133">Transmembrane helix</keyword>
<dbReference type="InterPro" id="IPR047817">
    <property type="entry name" value="ABC2_TM_bact-type"/>
</dbReference>
<evidence type="ECO:0000256" key="8">
    <source>
        <dbReference type="SAM" id="Phobius"/>
    </source>
</evidence>
<evidence type="ECO:0000313" key="11">
    <source>
        <dbReference type="Proteomes" id="UP001597458"/>
    </source>
</evidence>
<feature type="transmembrane region" description="Helical" evidence="8">
    <location>
        <begin position="146"/>
        <end position="168"/>
    </location>
</feature>
<organism evidence="10 11">
    <name type="scientific">Terrilactibacillus laevilacticus</name>
    <dbReference type="NCBI Taxonomy" id="1380157"/>
    <lineage>
        <taxon>Bacteria</taxon>
        <taxon>Bacillati</taxon>
        <taxon>Bacillota</taxon>
        <taxon>Bacilli</taxon>
        <taxon>Bacillales</taxon>
        <taxon>Bacillaceae</taxon>
        <taxon>Terrilactibacillus</taxon>
    </lineage>
</organism>
<dbReference type="InterPro" id="IPR051449">
    <property type="entry name" value="ABC-2_transporter_component"/>
</dbReference>
<evidence type="ECO:0000259" key="9">
    <source>
        <dbReference type="PROSITE" id="PS51012"/>
    </source>
</evidence>
<keyword evidence="5 8" id="KW-0812">Transmembrane</keyword>
<evidence type="ECO:0000256" key="6">
    <source>
        <dbReference type="ARBA" id="ARBA00022989"/>
    </source>
</evidence>
<dbReference type="EMBL" id="JBHUMR010000007">
    <property type="protein sequence ID" value="MFD2616363.1"/>
    <property type="molecule type" value="Genomic_DNA"/>
</dbReference>
<evidence type="ECO:0000256" key="3">
    <source>
        <dbReference type="ARBA" id="ARBA00022448"/>
    </source>
</evidence>
<evidence type="ECO:0000256" key="7">
    <source>
        <dbReference type="ARBA" id="ARBA00023136"/>
    </source>
</evidence>